<reference evidence="2" key="1">
    <citation type="journal article" date="2014" name="Int. J. Syst. Evol. Microbiol.">
        <title>Complete genome sequence of Corynebacterium casei LMG S-19264T (=DSM 44701T), isolated from a smear-ripened cheese.</title>
        <authorList>
            <consortium name="US DOE Joint Genome Institute (JGI-PGF)"/>
            <person name="Walter F."/>
            <person name="Albersmeier A."/>
            <person name="Kalinowski J."/>
            <person name="Ruckert C."/>
        </authorList>
    </citation>
    <scope>NUCLEOTIDE SEQUENCE</scope>
    <source>
        <strain evidence="2">JCM 13583</strain>
    </source>
</reference>
<gene>
    <name evidence="2" type="ORF">GCM10007108_01970</name>
</gene>
<feature type="compositionally biased region" description="Basic and acidic residues" evidence="1">
    <location>
        <begin position="94"/>
        <end position="108"/>
    </location>
</feature>
<accession>A0AA37BPZ6</accession>
<proteinExistence type="predicted"/>
<evidence type="ECO:0000256" key="1">
    <source>
        <dbReference type="SAM" id="MobiDB-lite"/>
    </source>
</evidence>
<organism evidence="2 3">
    <name type="scientific">Thermogymnomonas acidicola</name>
    <dbReference type="NCBI Taxonomy" id="399579"/>
    <lineage>
        <taxon>Archaea</taxon>
        <taxon>Methanobacteriati</taxon>
        <taxon>Thermoplasmatota</taxon>
        <taxon>Thermoplasmata</taxon>
        <taxon>Thermoplasmatales</taxon>
        <taxon>Thermogymnomonas</taxon>
    </lineage>
</organism>
<name>A0AA37BPZ6_9ARCH</name>
<dbReference type="Proteomes" id="UP000632195">
    <property type="component" value="Unassembled WGS sequence"/>
</dbReference>
<keyword evidence="3" id="KW-1185">Reference proteome</keyword>
<comment type="caution">
    <text evidence="2">The sequence shown here is derived from an EMBL/GenBank/DDBJ whole genome shotgun (WGS) entry which is preliminary data.</text>
</comment>
<protein>
    <submittedName>
        <fullName evidence="2">Uncharacterized protein</fullName>
    </submittedName>
</protein>
<reference evidence="2" key="2">
    <citation type="submission" date="2022-09" db="EMBL/GenBank/DDBJ databases">
        <authorList>
            <person name="Sun Q."/>
            <person name="Ohkuma M."/>
        </authorList>
    </citation>
    <scope>NUCLEOTIDE SEQUENCE</scope>
    <source>
        <strain evidence="2">JCM 13583</strain>
    </source>
</reference>
<evidence type="ECO:0000313" key="3">
    <source>
        <dbReference type="Proteomes" id="UP000632195"/>
    </source>
</evidence>
<evidence type="ECO:0000313" key="2">
    <source>
        <dbReference type="EMBL" id="GGM67510.1"/>
    </source>
</evidence>
<sequence>MVDTKIDLKSILGMIGMDMIEIKKGGRYTVLSNSGTDEPMKTEGEYVGYTIFGEEGAVCFRVTQQDGRSFIRLIPVSNLIAIEFSEDQLVSAKSKPEREEGDKTNYIS</sequence>
<dbReference type="AlphaFoldDB" id="A0AA37BPZ6"/>
<feature type="region of interest" description="Disordered" evidence="1">
    <location>
        <begin position="89"/>
        <end position="108"/>
    </location>
</feature>
<dbReference type="EMBL" id="BMNY01000001">
    <property type="protein sequence ID" value="GGM67510.1"/>
    <property type="molecule type" value="Genomic_DNA"/>
</dbReference>